<reference evidence="2" key="1">
    <citation type="submission" date="2018-11" db="EMBL/GenBank/DDBJ databases">
        <authorList>
            <person name="Alioto T."/>
            <person name="Alioto T."/>
        </authorList>
    </citation>
    <scope>NUCLEOTIDE SEQUENCE</scope>
</reference>
<feature type="chain" id="PRO_5032705271" description="Apple domain-containing protein" evidence="1">
    <location>
        <begin position="20"/>
        <end position="105"/>
    </location>
</feature>
<evidence type="ECO:0000256" key="1">
    <source>
        <dbReference type="SAM" id="SignalP"/>
    </source>
</evidence>
<accession>A0A8B6G1R5</accession>
<gene>
    <name evidence="2" type="ORF">MGAL_10B058702</name>
</gene>
<organism evidence="2 3">
    <name type="scientific">Mytilus galloprovincialis</name>
    <name type="common">Mediterranean mussel</name>
    <dbReference type="NCBI Taxonomy" id="29158"/>
    <lineage>
        <taxon>Eukaryota</taxon>
        <taxon>Metazoa</taxon>
        <taxon>Spiralia</taxon>
        <taxon>Lophotrochozoa</taxon>
        <taxon>Mollusca</taxon>
        <taxon>Bivalvia</taxon>
        <taxon>Autobranchia</taxon>
        <taxon>Pteriomorphia</taxon>
        <taxon>Mytilida</taxon>
        <taxon>Mytiloidea</taxon>
        <taxon>Mytilidae</taxon>
        <taxon>Mytilinae</taxon>
        <taxon>Mytilus</taxon>
    </lineage>
</organism>
<dbReference type="Proteomes" id="UP000596742">
    <property type="component" value="Unassembled WGS sequence"/>
</dbReference>
<protein>
    <recommendedName>
        <fullName evidence="4">Apple domain-containing protein</fullName>
    </recommendedName>
</protein>
<keyword evidence="1" id="KW-0732">Signal</keyword>
<keyword evidence="3" id="KW-1185">Reference proteome</keyword>
<name>A0A8B6G1R5_MYTGA</name>
<proteinExistence type="predicted"/>
<comment type="caution">
    <text evidence="2">The sequence shown here is derived from an EMBL/GenBank/DDBJ whole genome shotgun (WGS) entry which is preliminary data.</text>
</comment>
<sequence length="105" mass="11847">MKWIVFMCILIFPVKSANAFVSKLVKITGPERRLLCGESKNYIVENKMKCVIQCSYNIESCRNLSFNWQTGMCTLLNNCSPASTYDDADGGGYGYKFIGVSVFKF</sequence>
<dbReference type="EMBL" id="UYJE01007732">
    <property type="protein sequence ID" value="VDI57490.1"/>
    <property type="molecule type" value="Genomic_DNA"/>
</dbReference>
<dbReference type="AlphaFoldDB" id="A0A8B6G1R5"/>
<evidence type="ECO:0000313" key="3">
    <source>
        <dbReference type="Proteomes" id="UP000596742"/>
    </source>
</evidence>
<evidence type="ECO:0000313" key="2">
    <source>
        <dbReference type="EMBL" id="VDI57490.1"/>
    </source>
</evidence>
<evidence type="ECO:0008006" key="4">
    <source>
        <dbReference type="Google" id="ProtNLM"/>
    </source>
</evidence>
<feature type="signal peptide" evidence="1">
    <location>
        <begin position="1"/>
        <end position="19"/>
    </location>
</feature>